<dbReference type="CDD" id="cd02440">
    <property type="entry name" value="AdoMet_MTases"/>
    <property type="match status" value="1"/>
</dbReference>
<dbReference type="Gene3D" id="3.40.50.150">
    <property type="entry name" value="Vaccinia Virus protein VP39"/>
    <property type="match status" value="1"/>
</dbReference>
<comment type="similarity">
    <text evidence="2">Belongs to the TlyA family.</text>
</comment>
<dbReference type="EMBL" id="LT906453">
    <property type="protein sequence ID" value="SNV21363.1"/>
    <property type="molecule type" value="Genomic_DNA"/>
</dbReference>
<dbReference type="InterPro" id="IPR036986">
    <property type="entry name" value="S4_RNA-bd_sf"/>
</dbReference>
<dbReference type="CDD" id="cd00165">
    <property type="entry name" value="S4"/>
    <property type="match status" value="1"/>
</dbReference>
<evidence type="ECO:0000259" key="4">
    <source>
        <dbReference type="SMART" id="SM00363"/>
    </source>
</evidence>
<dbReference type="SUPFAM" id="SSF53335">
    <property type="entry name" value="S-adenosyl-L-methionine-dependent methyltransferases"/>
    <property type="match status" value="1"/>
</dbReference>
<dbReference type="PROSITE" id="PS50889">
    <property type="entry name" value="S4"/>
    <property type="match status" value="1"/>
</dbReference>
<dbReference type="NCBIfam" id="TIGR00478">
    <property type="entry name" value="tly"/>
    <property type="match status" value="1"/>
</dbReference>
<dbReference type="GO" id="GO:0003723">
    <property type="term" value="F:RNA binding"/>
    <property type="evidence" value="ECO:0007669"/>
    <property type="project" value="UniProtKB-KW"/>
</dbReference>
<protein>
    <submittedName>
        <fullName evidence="5">16S/23S rRNA (Cytidine-2'-O)-methyltransferase TlyA</fullName>
        <ecNumber evidence="5">2.1.1.226</ecNumber>
    </submittedName>
</protein>
<dbReference type="InterPro" id="IPR004538">
    <property type="entry name" value="Hemolysin_A/TlyA"/>
</dbReference>
<dbReference type="InterPro" id="IPR002942">
    <property type="entry name" value="S4_RNA-bd"/>
</dbReference>
<dbReference type="Proteomes" id="UP000242637">
    <property type="component" value="Chromosome 1"/>
</dbReference>
<dbReference type="PANTHER" id="PTHR32319:SF0">
    <property type="entry name" value="BACTERIAL HEMOLYSIN-LIKE PROTEIN"/>
    <property type="match status" value="1"/>
</dbReference>
<dbReference type="GO" id="GO:0008168">
    <property type="term" value="F:methyltransferase activity"/>
    <property type="evidence" value="ECO:0007669"/>
    <property type="project" value="UniProtKB-KW"/>
</dbReference>
<evidence type="ECO:0000313" key="6">
    <source>
        <dbReference type="Proteomes" id="UP000242637"/>
    </source>
</evidence>
<dbReference type="InterPro" id="IPR002877">
    <property type="entry name" value="RNA_MeTrfase_FtsJ_dom"/>
</dbReference>
<dbReference type="STRING" id="1121387.GCA_000429885_02101"/>
<dbReference type="Gene3D" id="3.10.290.10">
    <property type="entry name" value="RNA-binding S4 domain"/>
    <property type="match status" value="1"/>
</dbReference>
<feature type="domain" description="RNA-binding S4" evidence="4">
    <location>
        <begin position="1"/>
        <end position="65"/>
    </location>
</feature>
<keyword evidence="1 3" id="KW-0694">RNA-binding</keyword>
<evidence type="ECO:0000256" key="1">
    <source>
        <dbReference type="ARBA" id="ARBA00022884"/>
    </source>
</evidence>
<dbReference type="KEGG" id="dco:SAMEA4475696_1209"/>
<dbReference type="SUPFAM" id="SSF55174">
    <property type="entry name" value="Alpha-L RNA-binding motif"/>
    <property type="match status" value="1"/>
</dbReference>
<evidence type="ECO:0000256" key="2">
    <source>
        <dbReference type="ARBA" id="ARBA00029460"/>
    </source>
</evidence>
<dbReference type="SMART" id="SM00363">
    <property type="entry name" value="S4"/>
    <property type="match status" value="1"/>
</dbReference>
<evidence type="ECO:0000313" key="5">
    <source>
        <dbReference type="EMBL" id="SNV21363.1"/>
    </source>
</evidence>
<keyword evidence="5" id="KW-0808">Transferase</keyword>
<keyword evidence="5" id="KW-0489">Methyltransferase</keyword>
<sequence>MRLDAHLVTHKLARSRGHARELINAGAVTIDGTTISRPSHPVTPTDNIKVTTTDTWVSRAAHKLLGALNHFTTPTQQPLSTTIPGTRCLDLGACTGGFTQVLLTHGATHVTAIDVGHNQLATCLRNDPRVHNIEGLNVRHLTPTQLGDPYDIIVGDLSFISLRHVLPTITNHLTPTGLAILLVKPQFEVGRERLGKKGLVRDPHLRQHALREVLHHGINAGLTPLDTTTSPIQGTNGNIEYLVLWERTHNNSPQPNIDNLITNTHHT</sequence>
<dbReference type="PANTHER" id="PTHR32319">
    <property type="entry name" value="BACTERIAL HEMOLYSIN-LIKE PROTEIN"/>
    <property type="match status" value="1"/>
</dbReference>
<dbReference type="InterPro" id="IPR029063">
    <property type="entry name" value="SAM-dependent_MTases_sf"/>
</dbReference>
<evidence type="ECO:0000256" key="3">
    <source>
        <dbReference type="PROSITE-ProRule" id="PRU00182"/>
    </source>
</evidence>
<dbReference type="Pfam" id="PF01479">
    <property type="entry name" value="S4"/>
    <property type="match status" value="1"/>
</dbReference>
<gene>
    <name evidence="5" type="primary">tlyA</name>
    <name evidence="5" type="ORF">SAMEA4475696_01209</name>
</gene>
<dbReference type="OrthoDB" id="9784736at2"/>
<dbReference type="GO" id="GO:0032259">
    <property type="term" value="P:methylation"/>
    <property type="evidence" value="ECO:0007669"/>
    <property type="project" value="UniProtKB-KW"/>
</dbReference>
<organism evidence="5 6">
    <name type="scientific">Dermatophilus congolensis</name>
    <dbReference type="NCBI Taxonomy" id="1863"/>
    <lineage>
        <taxon>Bacteria</taxon>
        <taxon>Bacillati</taxon>
        <taxon>Actinomycetota</taxon>
        <taxon>Actinomycetes</taxon>
        <taxon>Micrococcales</taxon>
        <taxon>Dermatophilaceae</taxon>
        <taxon>Dermatophilus</taxon>
    </lineage>
</organism>
<dbReference type="Pfam" id="PF01728">
    <property type="entry name" value="FtsJ"/>
    <property type="match status" value="1"/>
</dbReference>
<keyword evidence="6" id="KW-1185">Reference proteome</keyword>
<name>A0A239VHY5_9MICO</name>
<dbReference type="GeneID" id="63459439"/>
<proteinExistence type="inferred from homology"/>
<dbReference type="EC" id="2.1.1.226" evidence="5"/>
<accession>A0A239VHY5</accession>
<dbReference type="InterPro" id="IPR047048">
    <property type="entry name" value="TlyA"/>
</dbReference>
<reference evidence="5 6" key="1">
    <citation type="submission" date="2017-06" db="EMBL/GenBank/DDBJ databases">
        <authorList>
            <consortium name="Pathogen Informatics"/>
        </authorList>
    </citation>
    <scope>NUCLEOTIDE SEQUENCE [LARGE SCALE GENOMIC DNA]</scope>
    <source>
        <strain evidence="5 6">NCTC13039</strain>
    </source>
</reference>
<dbReference type="RefSeq" id="WP_028328004.1">
    <property type="nucleotide sequence ID" value="NZ_JAAFNI010000001.1"/>
</dbReference>
<dbReference type="AlphaFoldDB" id="A0A239VHY5"/>
<dbReference type="PIRSF" id="PIRSF005578">
    <property type="entry name" value="TlyA"/>
    <property type="match status" value="1"/>
</dbReference>